<sequence>MRLLPLLCLMVFIPCVFCRTKDWLINDITTPSDWLKNEDGSYTLTNGLISRTFSTSPGFTTIDYYSHEKSTSLLRALSPEAVLKLDDVMYNIGHVITKMSRGYLNRTELSETIGHDPASFQYAGHRTHPIEVDFPYTPLRGAPPNIHWPPKGVRVDVIFKAPQSAPTTHQGITVTIHYQIYDGIPAMSKWVSVQADQKVWDQVTCTLVSIELLAVNQPFSKISTWDGYTFKPDGADNAYDWLYIDLNRPYGGLVTWLQDPAQAQVAGSFQPLLNVSNSVPVPVVSVGKDGYTSFKVNELIHCSEDPTRKSLSKNRLLKLLAPHVQENPIFFHMTDSRSEQFRATVDQLAEVGFEMIIYSFGSGLYMEEENETYLDGVRKDVAYANSKGMEVGGYDLIVLDRGDLPKEMRATDAQGNPGGNACLASEWYETIYGKLLNFMTKTNMTMVETDGPYGGGSCHSTTHAHHKGYGDSVYKQNMLQEKMYNEFRRRSFYINSPDSYYYGGSNRNGLGYNENQYSLPRWMDLGISRQTVFDRVYSVPPTAGWMFVPLQDYHGGGEAAAFEPLQQHLAELNFAFAQYLGAGVAACYRGNRIYDSDATKELVQHWVSFYKKYRALVTSDIIRITRPDMQNIDAFMHVNWQNEDDKALVMVFNPTAEKRNVTLGVPVYYTGIRNKALVSEQEAGYVLYDIGVGPQGIEIEIEVALEARSTTWFKLKPTTS</sequence>
<feature type="signal peptide" evidence="1">
    <location>
        <begin position="1"/>
        <end position="18"/>
    </location>
</feature>
<dbReference type="OrthoDB" id="10266592at2759"/>
<dbReference type="AlphaFoldDB" id="A0A7M5V200"/>
<feature type="chain" id="PRO_5029826570" evidence="1">
    <location>
        <begin position="19"/>
        <end position="720"/>
    </location>
</feature>
<accession>A0A7M5V200</accession>
<reference evidence="2" key="1">
    <citation type="submission" date="2021-01" db="UniProtKB">
        <authorList>
            <consortium name="EnsemblMetazoa"/>
        </authorList>
    </citation>
    <scope>IDENTIFICATION</scope>
</reference>
<dbReference type="RefSeq" id="XP_066926869.1">
    <property type="nucleotide sequence ID" value="XM_067070768.1"/>
</dbReference>
<evidence type="ECO:0000313" key="2">
    <source>
        <dbReference type="EnsemblMetazoa" id="CLYHEMP008189.1"/>
    </source>
</evidence>
<name>A0A7M5V200_9CNID</name>
<dbReference type="EnsemblMetazoa" id="CLYHEMT008189.1">
    <property type="protein sequence ID" value="CLYHEMP008189.1"/>
    <property type="gene ID" value="CLYHEMG008189"/>
</dbReference>
<dbReference type="Proteomes" id="UP000594262">
    <property type="component" value="Unplaced"/>
</dbReference>
<evidence type="ECO:0000313" key="3">
    <source>
        <dbReference type="Proteomes" id="UP000594262"/>
    </source>
</evidence>
<organism evidence="2 3">
    <name type="scientific">Clytia hemisphaerica</name>
    <dbReference type="NCBI Taxonomy" id="252671"/>
    <lineage>
        <taxon>Eukaryota</taxon>
        <taxon>Metazoa</taxon>
        <taxon>Cnidaria</taxon>
        <taxon>Hydrozoa</taxon>
        <taxon>Hydroidolina</taxon>
        <taxon>Leptothecata</taxon>
        <taxon>Obeliida</taxon>
        <taxon>Clytiidae</taxon>
        <taxon>Clytia</taxon>
    </lineage>
</organism>
<keyword evidence="1" id="KW-0732">Signal</keyword>
<dbReference type="RefSeq" id="XP_066926868.1">
    <property type="nucleotide sequence ID" value="XM_067070767.1"/>
</dbReference>
<proteinExistence type="predicted"/>
<dbReference type="GeneID" id="136814251"/>
<protein>
    <submittedName>
        <fullName evidence="2">Uncharacterized protein</fullName>
    </submittedName>
</protein>
<keyword evidence="3" id="KW-1185">Reference proteome</keyword>
<evidence type="ECO:0000256" key="1">
    <source>
        <dbReference type="SAM" id="SignalP"/>
    </source>
</evidence>